<dbReference type="EMBL" id="CACVBM020001385">
    <property type="protein sequence ID" value="CAA7048065.1"/>
    <property type="molecule type" value="Genomic_DNA"/>
</dbReference>
<dbReference type="SUPFAM" id="SSF49599">
    <property type="entry name" value="TRAF domain-like"/>
    <property type="match status" value="1"/>
</dbReference>
<dbReference type="OrthoDB" id="1090269at2759"/>
<feature type="coiled-coil region" evidence="2">
    <location>
        <begin position="154"/>
        <end position="198"/>
    </location>
</feature>
<protein>
    <recommendedName>
        <fullName evidence="3">MATH domain-containing protein</fullName>
    </recommendedName>
</protein>
<dbReference type="Gene3D" id="2.60.210.10">
    <property type="entry name" value="Apoptosis, Tumor Necrosis Factor Receptor Associated Protein 2, Chain A"/>
    <property type="match status" value="1"/>
</dbReference>
<evidence type="ECO:0000259" key="3">
    <source>
        <dbReference type="PROSITE" id="PS50144"/>
    </source>
</evidence>
<comment type="caution">
    <text evidence="4">The sequence shown here is derived from an EMBL/GenBank/DDBJ whole genome shotgun (WGS) entry which is preliminary data.</text>
</comment>
<dbReference type="PANTHER" id="PTHR46236:SF9">
    <property type="entry name" value="UBIQUITIN-SPECIFIC PROTEASE FAMILY C19-RELATED PROTEIN"/>
    <property type="match status" value="1"/>
</dbReference>
<evidence type="ECO:0000256" key="2">
    <source>
        <dbReference type="SAM" id="Coils"/>
    </source>
</evidence>
<dbReference type="InterPro" id="IPR002083">
    <property type="entry name" value="MATH/TRAF_dom"/>
</dbReference>
<dbReference type="PANTHER" id="PTHR46236">
    <property type="entry name" value="TRAF-LIKE SUPERFAMILY PROTEIN"/>
    <property type="match status" value="1"/>
</dbReference>
<proteinExistence type="predicted"/>
<dbReference type="AlphaFoldDB" id="A0A6D2KIK6"/>
<keyword evidence="1 2" id="KW-0175">Coiled coil</keyword>
<evidence type="ECO:0000313" key="4">
    <source>
        <dbReference type="EMBL" id="CAA7048065.1"/>
    </source>
</evidence>
<dbReference type="InterPro" id="IPR008974">
    <property type="entry name" value="TRAF-like"/>
</dbReference>
<reference evidence="4" key="1">
    <citation type="submission" date="2020-01" db="EMBL/GenBank/DDBJ databases">
        <authorList>
            <person name="Mishra B."/>
        </authorList>
    </citation>
    <scope>NUCLEOTIDE SEQUENCE [LARGE SCALE GENOMIC DNA]</scope>
</reference>
<evidence type="ECO:0000313" key="5">
    <source>
        <dbReference type="Proteomes" id="UP000467841"/>
    </source>
</evidence>
<organism evidence="4 5">
    <name type="scientific">Microthlaspi erraticum</name>
    <dbReference type="NCBI Taxonomy" id="1685480"/>
    <lineage>
        <taxon>Eukaryota</taxon>
        <taxon>Viridiplantae</taxon>
        <taxon>Streptophyta</taxon>
        <taxon>Embryophyta</taxon>
        <taxon>Tracheophyta</taxon>
        <taxon>Spermatophyta</taxon>
        <taxon>Magnoliopsida</taxon>
        <taxon>eudicotyledons</taxon>
        <taxon>Gunneridae</taxon>
        <taxon>Pentapetalae</taxon>
        <taxon>rosids</taxon>
        <taxon>malvids</taxon>
        <taxon>Brassicales</taxon>
        <taxon>Brassicaceae</taxon>
        <taxon>Coluteocarpeae</taxon>
        <taxon>Microthlaspi</taxon>
    </lineage>
</organism>
<name>A0A6D2KIK6_9BRAS</name>
<dbReference type="PROSITE" id="PS50144">
    <property type="entry name" value="MATH"/>
    <property type="match status" value="1"/>
</dbReference>
<accession>A0A6D2KIK6</accession>
<sequence>MFCDFAETQHWFDQKVPSIGYKDLITLTKLHAGEGFMVNGEVIVAVNVDVLEVVGKLEESSPVMETIDVNGFQVLPSQVDSVDRLFGRHQDIASKFRPKNPYMKTAYMNVLLSLTQSLCQSPKEISKDDLADKYAALSYLKEAGFELCWLEKKLDGIKEKKEKEEACLARLQEMKDQLQPLKRKYTELEAEIDNVEAELLAARAPDLSLYGDSVV</sequence>
<evidence type="ECO:0000256" key="1">
    <source>
        <dbReference type="ARBA" id="ARBA00023054"/>
    </source>
</evidence>
<dbReference type="Proteomes" id="UP000467841">
    <property type="component" value="Unassembled WGS sequence"/>
</dbReference>
<gene>
    <name evidence="4" type="ORF">MERR_LOCUS35300</name>
</gene>
<keyword evidence="5" id="KW-1185">Reference proteome</keyword>
<feature type="domain" description="MATH" evidence="3">
    <location>
        <begin position="1"/>
        <end position="48"/>
    </location>
</feature>
<dbReference type="InterPro" id="IPR050804">
    <property type="entry name" value="MCC"/>
</dbReference>